<dbReference type="SUPFAM" id="SSF52402">
    <property type="entry name" value="Adenine nucleotide alpha hydrolases-like"/>
    <property type="match status" value="1"/>
</dbReference>
<dbReference type="CDD" id="cd00293">
    <property type="entry name" value="USP-like"/>
    <property type="match status" value="1"/>
</dbReference>
<accession>A0A932HZ04</accession>
<evidence type="ECO:0000313" key="4">
    <source>
        <dbReference type="Proteomes" id="UP000782312"/>
    </source>
</evidence>
<organism evidence="3 4">
    <name type="scientific">Tectimicrobiota bacterium</name>
    <dbReference type="NCBI Taxonomy" id="2528274"/>
    <lineage>
        <taxon>Bacteria</taxon>
        <taxon>Pseudomonadati</taxon>
        <taxon>Nitrospinota/Tectimicrobiota group</taxon>
        <taxon>Candidatus Tectimicrobiota</taxon>
    </lineage>
</organism>
<proteinExistence type="inferred from homology"/>
<dbReference type="Gene3D" id="3.40.50.620">
    <property type="entry name" value="HUPs"/>
    <property type="match status" value="1"/>
</dbReference>
<comment type="caution">
    <text evidence="3">The sequence shown here is derived from an EMBL/GenBank/DDBJ whole genome shotgun (WGS) entry which is preliminary data.</text>
</comment>
<dbReference type="InterPro" id="IPR014729">
    <property type="entry name" value="Rossmann-like_a/b/a_fold"/>
</dbReference>
<reference evidence="3" key="1">
    <citation type="submission" date="2020-07" db="EMBL/GenBank/DDBJ databases">
        <title>Huge and variable diversity of episymbiotic CPR bacteria and DPANN archaea in groundwater ecosystems.</title>
        <authorList>
            <person name="He C.Y."/>
            <person name="Keren R."/>
            <person name="Whittaker M."/>
            <person name="Farag I.F."/>
            <person name="Doudna J."/>
            <person name="Cate J.H.D."/>
            <person name="Banfield J.F."/>
        </authorList>
    </citation>
    <scope>NUCLEOTIDE SEQUENCE</scope>
    <source>
        <strain evidence="3">NC_groundwater_763_Ag_S-0.2um_68_21</strain>
    </source>
</reference>
<name>A0A932HZ04_UNCTE</name>
<dbReference type="PANTHER" id="PTHR46268">
    <property type="entry name" value="STRESS RESPONSE PROTEIN NHAX"/>
    <property type="match status" value="1"/>
</dbReference>
<comment type="similarity">
    <text evidence="1">Belongs to the universal stress protein A family.</text>
</comment>
<feature type="domain" description="UspA" evidence="2">
    <location>
        <begin position="1"/>
        <end position="143"/>
    </location>
</feature>
<evidence type="ECO:0000259" key="2">
    <source>
        <dbReference type="Pfam" id="PF00582"/>
    </source>
</evidence>
<evidence type="ECO:0000256" key="1">
    <source>
        <dbReference type="ARBA" id="ARBA00008791"/>
    </source>
</evidence>
<dbReference type="Pfam" id="PF00582">
    <property type="entry name" value="Usp"/>
    <property type="match status" value="1"/>
</dbReference>
<gene>
    <name evidence="3" type="ORF">HYZ11_09785</name>
</gene>
<evidence type="ECO:0000313" key="3">
    <source>
        <dbReference type="EMBL" id="MBI3127882.1"/>
    </source>
</evidence>
<dbReference type="EMBL" id="JACPUR010000019">
    <property type="protein sequence ID" value="MBI3127882.1"/>
    <property type="molecule type" value="Genomic_DNA"/>
</dbReference>
<dbReference type="Proteomes" id="UP000782312">
    <property type="component" value="Unassembled WGS sequence"/>
</dbReference>
<protein>
    <submittedName>
        <fullName evidence="3">Universal stress protein</fullName>
    </submittedName>
</protein>
<dbReference type="InterPro" id="IPR006016">
    <property type="entry name" value="UspA"/>
</dbReference>
<dbReference type="PANTHER" id="PTHR46268:SF6">
    <property type="entry name" value="UNIVERSAL STRESS PROTEIN UP12"/>
    <property type="match status" value="1"/>
</dbReference>
<dbReference type="AlphaFoldDB" id="A0A932HZ04"/>
<sequence>MYTHVLIPLDGSKAAEASVKEAVRMAPAIRSVHLLMVDEPVRSSIRLDGYVLYVDQWYRIRREMAEDYLRPIAEELRKAGLSVTQSVQFGEAGAAIAKAAENLKVELVLLGGEEGGWFRRPTGLAGLAPRIVRRVKAAVLTVREADIRAAEDQAPQEVRVTQAA</sequence>